<organism evidence="1 2">
    <name type="scientific">Arctia plantaginis</name>
    <name type="common">Wood tiger moth</name>
    <name type="synonym">Phalaena plantaginis</name>
    <dbReference type="NCBI Taxonomy" id="874455"/>
    <lineage>
        <taxon>Eukaryota</taxon>
        <taxon>Metazoa</taxon>
        <taxon>Ecdysozoa</taxon>
        <taxon>Arthropoda</taxon>
        <taxon>Hexapoda</taxon>
        <taxon>Insecta</taxon>
        <taxon>Pterygota</taxon>
        <taxon>Neoptera</taxon>
        <taxon>Endopterygota</taxon>
        <taxon>Lepidoptera</taxon>
        <taxon>Glossata</taxon>
        <taxon>Ditrysia</taxon>
        <taxon>Noctuoidea</taxon>
        <taxon>Erebidae</taxon>
        <taxon>Arctiinae</taxon>
        <taxon>Arctia</taxon>
    </lineage>
</organism>
<dbReference type="AlphaFoldDB" id="A0A8S1BDE8"/>
<dbReference type="EMBL" id="CADEBD010000553">
    <property type="protein sequence ID" value="CAB3257674.1"/>
    <property type="molecule type" value="Genomic_DNA"/>
</dbReference>
<accession>A0A8S1BDE8</accession>
<evidence type="ECO:0000313" key="2">
    <source>
        <dbReference type="Proteomes" id="UP000494256"/>
    </source>
</evidence>
<comment type="caution">
    <text evidence="1">The sequence shown here is derived from an EMBL/GenBank/DDBJ whole genome shotgun (WGS) entry which is preliminary data.</text>
</comment>
<gene>
    <name evidence="1" type="ORF">APLA_LOCUS15990</name>
</gene>
<dbReference type="OrthoDB" id="7482320at2759"/>
<reference evidence="1 2" key="1">
    <citation type="submission" date="2020-04" db="EMBL/GenBank/DDBJ databases">
        <authorList>
            <person name="Wallbank WR R."/>
            <person name="Pardo Diaz C."/>
            <person name="Kozak K."/>
            <person name="Martin S."/>
            <person name="Jiggins C."/>
            <person name="Moest M."/>
            <person name="Warren A I."/>
            <person name="Byers J.R.P. K."/>
            <person name="Montejo-Kovacevich G."/>
            <person name="Yen C E."/>
        </authorList>
    </citation>
    <scope>NUCLEOTIDE SEQUENCE [LARGE SCALE GENOMIC DNA]</scope>
</reference>
<evidence type="ECO:0000313" key="1">
    <source>
        <dbReference type="EMBL" id="CAB3257674.1"/>
    </source>
</evidence>
<proteinExistence type="predicted"/>
<sequence length="93" mass="10459">MVLVLVLVLLIVGVMLYMPLILGLVNTPDIIHTRDMRTDKKLKAINSIPSMLLNPFEYFFGINMSCEEIQDDTMPLLLDDEDPNSPEANAVPE</sequence>
<name>A0A8S1BDE8_ARCPL</name>
<dbReference type="Proteomes" id="UP000494256">
    <property type="component" value="Unassembled WGS sequence"/>
</dbReference>
<protein>
    <submittedName>
        <fullName evidence="1">Uncharacterized protein</fullName>
    </submittedName>
</protein>